<dbReference type="InterPro" id="IPR000668">
    <property type="entry name" value="Peptidase_C1A_C"/>
</dbReference>
<evidence type="ECO:0000256" key="3">
    <source>
        <dbReference type="ARBA" id="ARBA00023157"/>
    </source>
</evidence>
<proteinExistence type="inferred from homology"/>
<evidence type="ECO:0000256" key="1">
    <source>
        <dbReference type="ARBA" id="ARBA00008455"/>
    </source>
</evidence>
<feature type="signal peptide" evidence="6">
    <location>
        <begin position="1"/>
        <end position="27"/>
    </location>
</feature>
<keyword evidence="2" id="KW-0378">Hydrolase</keyword>
<dbReference type="Gene3D" id="3.90.70.10">
    <property type="entry name" value="Cysteine proteinases"/>
    <property type="match status" value="1"/>
</dbReference>
<name>A0A9Q1KSP6_9CARY</name>
<dbReference type="SMART" id="SM00848">
    <property type="entry name" value="Inhibitor_I29"/>
    <property type="match status" value="1"/>
</dbReference>
<dbReference type="InterPro" id="IPR025660">
    <property type="entry name" value="Pept_his_AS"/>
</dbReference>
<dbReference type="InterPro" id="IPR013128">
    <property type="entry name" value="Peptidase_C1A"/>
</dbReference>
<dbReference type="Gene3D" id="2.10.25.160">
    <property type="entry name" value="Granulin"/>
    <property type="match status" value="1"/>
</dbReference>
<dbReference type="PRINTS" id="PR00705">
    <property type="entry name" value="PAPAIN"/>
</dbReference>
<sequence>MGTQKTTFNHPFLLPFSVFLVFIFVSAESTQYSITGYDPEDLRSEDRVTELFRHWREKHRKIYIHVEETLKRFENFKRNLRYVIESNSGRAGFAVGLNRFADLSNEEFREKYTRKVKKPVELSERWHTRRGSESECHAPRSLDWRKKGAVTAVKDQGDCGSCWAFSTTGAIEGINAISTGELISLSEQELLDCDKTNDGCDGGYMDYAFGWVINSGGIDTEANYPYTGVDGTCNSTNEANKIVSIDGYENVAESEEALLCAAVNQPISVGIQGSAIDFQLYTGGIYDGDCSSNPDDIDHAVLIVGYGSEGGEDYWIVKNSWGTDWGMSGYAHIRRNTNLKYGVCAINAMASYPTQTYSAPSPQPSPSPPPPSQPPPPPPPPPSPPPPPPPPPPSPTECGEFSYCPTGQTCCCLYEMFNFCLINGCCDYTNAVCCTGSDYCCPSEYPICDVPEGLCLRV</sequence>
<evidence type="ECO:0000256" key="2">
    <source>
        <dbReference type="ARBA" id="ARBA00022807"/>
    </source>
</evidence>
<dbReference type="OrthoDB" id="10253408at2759"/>
<dbReference type="Pfam" id="PF08246">
    <property type="entry name" value="Inhibitor_I29"/>
    <property type="match status" value="1"/>
</dbReference>
<dbReference type="InterPro" id="IPR013201">
    <property type="entry name" value="Prot_inhib_I29"/>
</dbReference>
<evidence type="ECO:0008006" key="12">
    <source>
        <dbReference type="Google" id="ProtNLM"/>
    </source>
</evidence>
<feature type="domain" description="Cathepsin propeptide inhibitor" evidence="9">
    <location>
        <begin position="52"/>
        <end position="108"/>
    </location>
</feature>
<dbReference type="SMART" id="SM00645">
    <property type="entry name" value="Pept_C1"/>
    <property type="match status" value="1"/>
</dbReference>
<dbReference type="InterPro" id="IPR037277">
    <property type="entry name" value="Granulin_sf"/>
</dbReference>
<accession>A0A9Q1KSP6</accession>
<dbReference type="SUPFAM" id="SSF57277">
    <property type="entry name" value="Granulin repeat"/>
    <property type="match status" value="1"/>
</dbReference>
<keyword evidence="11" id="KW-1185">Reference proteome</keyword>
<evidence type="ECO:0000256" key="4">
    <source>
        <dbReference type="ARBA" id="ARBA00023180"/>
    </source>
</evidence>
<keyword evidence="2" id="KW-0788">Thiol protease</keyword>
<evidence type="ECO:0000259" key="7">
    <source>
        <dbReference type="SMART" id="SM00277"/>
    </source>
</evidence>
<evidence type="ECO:0000313" key="10">
    <source>
        <dbReference type="EMBL" id="KAJ8447947.1"/>
    </source>
</evidence>
<keyword evidence="4" id="KW-0325">Glycoprotein</keyword>
<protein>
    <recommendedName>
        <fullName evidence="12">Low-temperature-induced cysteine proteinase-like</fullName>
    </recommendedName>
</protein>
<keyword evidence="2" id="KW-0645">Protease</keyword>
<dbReference type="InterPro" id="IPR038765">
    <property type="entry name" value="Papain-like_cys_pep_sf"/>
</dbReference>
<evidence type="ECO:0000313" key="11">
    <source>
        <dbReference type="Proteomes" id="UP001153076"/>
    </source>
</evidence>
<dbReference type="FunFam" id="3.90.70.10:FF:000177">
    <property type="entry name" value="Cysteine proteinase RD21A"/>
    <property type="match status" value="1"/>
</dbReference>
<dbReference type="InterPro" id="IPR039417">
    <property type="entry name" value="Peptidase_C1A_papain-like"/>
</dbReference>
<dbReference type="EMBL" id="JAKOGI010000033">
    <property type="protein sequence ID" value="KAJ8447947.1"/>
    <property type="molecule type" value="Genomic_DNA"/>
</dbReference>
<dbReference type="InterPro" id="IPR000118">
    <property type="entry name" value="Granulin"/>
</dbReference>
<dbReference type="PANTHER" id="PTHR12411">
    <property type="entry name" value="CYSTEINE PROTEASE FAMILY C1-RELATED"/>
    <property type="match status" value="1"/>
</dbReference>
<dbReference type="Pfam" id="PF00112">
    <property type="entry name" value="Peptidase_C1"/>
    <property type="match status" value="1"/>
</dbReference>
<comment type="similarity">
    <text evidence="1">Belongs to the peptidase C1 family.</text>
</comment>
<keyword evidence="6" id="KW-0732">Signal</keyword>
<dbReference type="GO" id="GO:0006508">
    <property type="term" value="P:proteolysis"/>
    <property type="evidence" value="ECO:0007669"/>
    <property type="project" value="InterPro"/>
</dbReference>
<dbReference type="Pfam" id="PF00396">
    <property type="entry name" value="Granulin"/>
    <property type="match status" value="1"/>
</dbReference>
<evidence type="ECO:0000256" key="6">
    <source>
        <dbReference type="SAM" id="SignalP"/>
    </source>
</evidence>
<dbReference type="SUPFAM" id="SSF54001">
    <property type="entry name" value="Cysteine proteinases"/>
    <property type="match status" value="1"/>
</dbReference>
<dbReference type="AlphaFoldDB" id="A0A9Q1KSP6"/>
<feature type="domain" description="Granulins" evidence="7">
    <location>
        <begin position="398"/>
        <end position="455"/>
    </location>
</feature>
<feature type="compositionally biased region" description="Pro residues" evidence="5">
    <location>
        <begin position="361"/>
        <end position="392"/>
    </location>
</feature>
<dbReference type="InterPro" id="IPR000169">
    <property type="entry name" value="Pept_cys_AS"/>
</dbReference>
<evidence type="ECO:0000256" key="5">
    <source>
        <dbReference type="SAM" id="MobiDB-lite"/>
    </source>
</evidence>
<evidence type="ECO:0000259" key="9">
    <source>
        <dbReference type="SMART" id="SM00848"/>
    </source>
</evidence>
<comment type="caution">
    <text evidence="10">The sequence shown here is derived from an EMBL/GenBank/DDBJ whole genome shotgun (WGS) entry which is preliminary data.</text>
</comment>
<evidence type="ECO:0000259" key="8">
    <source>
        <dbReference type="SMART" id="SM00645"/>
    </source>
</evidence>
<reference evidence="10" key="1">
    <citation type="submission" date="2022-04" db="EMBL/GenBank/DDBJ databases">
        <title>Carnegiea gigantea Genome sequencing and assembly v2.</title>
        <authorList>
            <person name="Copetti D."/>
            <person name="Sanderson M.J."/>
            <person name="Burquez A."/>
            <person name="Wojciechowski M.F."/>
        </authorList>
    </citation>
    <scope>NUCLEOTIDE SEQUENCE</scope>
    <source>
        <strain evidence="10">SGP5-SGP5p</strain>
        <tissue evidence="10">Aerial part</tissue>
    </source>
</reference>
<organism evidence="10 11">
    <name type="scientific">Carnegiea gigantea</name>
    <dbReference type="NCBI Taxonomy" id="171969"/>
    <lineage>
        <taxon>Eukaryota</taxon>
        <taxon>Viridiplantae</taxon>
        <taxon>Streptophyta</taxon>
        <taxon>Embryophyta</taxon>
        <taxon>Tracheophyta</taxon>
        <taxon>Spermatophyta</taxon>
        <taxon>Magnoliopsida</taxon>
        <taxon>eudicotyledons</taxon>
        <taxon>Gunneridae</taxon>
        <taxon>Pentapetalae</taxon>
        <taxon>Caryophyllales</taxon>
        <taxon>Cactineae</taxon>
        <taxon>Cactaceae</taxon>
        <taxon>Cactoideae</taxon>
        <taxon>Echinocereeae</taxon>
        <taxon>Carnegiea</taxon>
    </lineage>
</organism>
<keyword evidence="3" id="KW-1015">Disulfide bond</keyword>
<dbReference type="Proteomes" id="UP001153076">
    <property type="component" value="Unassembled WGS sequence"/>
</dbReference>
<feature type="region of interest" description="Disordered" evidence="5">
    <location>
        <begin position="355"/>
        <end position="392"/>
    </location>
</feature>
<dbReference type="SMART" id="SM00277">
    <property type="entry name" value="GRAN"/>
    <property type="match status" value="1"/>
</dbReference>
<feature type="chain" id="PRO_5040366785" description="Low-temperature-induced cysteine proteinase-like" evidence="6">
    <location>
        <begin position="28"/>
        <end position="458"/>
    </location>
</feature>
<feature type="domain" description="Peptidase C1A papain C-terminal" evidence="8">
    <location>
        <begin position="138"/>
        <end position="354"/>
    </location>
</feature>
<dbReference type="GO" id="GO:0008234">
    <property type="term" value="F:cysteine-type peptidase activity"/>
    <property type="evidence" value="ECO:0007669"/>
    <property type="project" value="UniProtKB-KW"/>
</dbReference>
<gene>
    <name evidence="10" type="ORF">Cgig2_028823</name>
</gene>
<dbReference type="PROSITE" id="PS00639">
    <property type="entry name" value="THIOL_PROTEASE_HIS"/>
    <property type="match status" value="1"/>
</dbReference>
<dbReference type="PROSITE" id="PS00139">
    <property type="entry name" value="THIOL_PROTEASE_CYS"/>
    <property type="match status" value="1"/>
</dbReference>
<dbReference type="CDD" id="cd02248">
    <property type="entry name" value="Peptidase_C1A"/>
    <property type="match status" value="1"/>
</dbReference>